<proteinExistence type="predicted"/>
<dbReference type="RefSeq" id="WP_077552159.1">
    <property type="nucleotide sequence ID" value="NZ_MLAI01000007.1"/>
</dbReference>
<reference evidence="1 2" key="1">
    <citation type="submission" date="2016-10" db="EMBL/GenBank/DDBJ databases">
        <title>Rodentibacter gen. nov. and new species.</title>
        <authorList>
            <person name="Christensen H."/>
        </authorList>
    </citation>
    <scope>NUCLEOTIDE SEQUENCE [LARGE SCALE GENOMIC DNA]</scope>
    <source>
        <strain evidence="1 2">Ppn158</strain>
    </source>
</reference>
<sequence>MLKYNALQNLLFEKVDRDDTTKESLEAFYTESEYLCESIEYGLFAIGKMMEHLGHFADEEKQNFNDKALDNATVRQLGGLIQANAYLLNALRDSAGNAEFHLSNMKALAMQKGGKDNA</sequence>
<comment type="caution">
    <text evidence="1">The sequence shown here is derived from an EMBL/GenBank/DDBJ whole genome shotgun (WGS) entry which is preliminary data.</text>
</comment>
<dbReference type="EMBL" id="MLAI01000007">
    <property type="protein sequence ID" value="OOF87802.1"/>
    <property type="molecule type" value="Genomic_DNA"/>
</dbReference>
<accession>A0A1V3LDC1</accession>
<name>A0A1V3LDC1_9PAST</name>
<evidence type="ECO:0000313" key="2">
    <source>
        <dbReference type="Proteomes" id="UP000189353"/>
    </source>
</evidence>
<evidence type="ECO:0000313" key="1">
    <source>
        <dbReference type="EMBL" id="OOF87802.1"/>
    </source>
</evidence>
<dbReference type="Proteomes" id="UP000189353">
    <property type="component" value="Unassembled WGS sequence"/>
</dbReference>
<organism evidence="1 2">
    <name type="scientific">Rodentibacter ratti</name>
    <dbReference type="NCBI Taxonomy" id="1906745"/>
    <lineage>
        <taxon>Bacteria</taxon>
        <taxon>Pseudomonadati</taxon>
        <taxon>Pseudomonadota</taxon>
        <taxon>Gammaproteobacteria</taxon>
        <taxon>Pasteurellales</taxon>
        <taxon>Pasteurellaceae</taxon>
        <taxon>Rodentibacter</taxon>
    </lineage>
</organism>
<dbReference type="AlphaFoldDB" id="A0A1V3LDC1"/>
<dbReference type="OrthoDB" id="5677499at2"/>
<gene>
    <name evidence="1" type="ORF">BKG88_00970</name>
</gene>
<protein>
    <submittedName>
        <fullName evidence="1">Uncharacterized protein</fullName>
    </submittedName>
</protein>